<dbReference type="FunFam" id="3.30.830.10:FF:000031">
    <property type="entry name" value="Putative zinc metalloprotease"/>
    <property type="match status" value="1"/>
</dbReference>
<evidence type="ECO:0000313" key="5">
    <source>
        <dbReference type="Proteomes" id="UP000073492"/>
    </source>
</evidence>
<dbReference type="SUPFAM" id="SSF63411">
    <property type="entry name" value="LuxS/MPP-like metallohydrolase"/>
    <property type="match status" value="4"/>
</dbReference>
<evidence type="ECO:0000259" key="3">
    <source>
        <dbReference type="Pfam" id="PF05193"/>
    </source>
</evidence>
<dbReference type="PANTHER" id="PTHR43016">
    <property type="entry name" value="PRESEQUENCE PROTEASE"/>
    <property type="match status" value="1"/>
</dbReference>
<dbReference type="Pfam" id="PF05193">
    <property type="entry name" value="Peptidase_M16_C"/>
    <property type="match status" value="1"/>
</dbReference>
<keyword evidence="5" id="KW-1185">Reference proteome</keyword>
<dbReference type="GO" id="GO:0046872">
    <property type="term" value="F:metal ion binding"/>
    <property type="evidence" value="ECO:0007669"/>
    <property type="project" value="InterPro"/>
</dbReference>
<sequence>MPAAMEQEPRLKPRFKPRFKTVQKFSLDYAPITITQYESTRTGMRIAVVDKQGPKVEGEFALATEITDNSGSPHTLEHLVFMGSKSYHYQGLLDRLSSRAFSTTNAGTATDYTSYSLKTAGWEGFAQILPIYLEHLIVPTLTDHGCYTEVHHVDGTGHDAGVVYSEMQARENTPGDLMELRRRELLYPEGSGFRSETGGTTPELRVLTADRIRAYHKEMYQPKNLRVIITGEVDHDELLQIADDFETSIIDDVPNLKAPFRRPWVDSKPAPALTETKVDTIEFPEDDESMGEITVGYVGPKCDDSVSNAALSVLMSYLAGSPISVLENTLVEREQLCSGVYYEQETRPDVVIWFDLTSVETERLRKVYDRFVQLFQEIASKPLDMNYMKDCLRRERRRIKESAENSEDFYTQPILEDHLYSPRDGRALKDLETISELDVVDKWSEPEWREFLIKYFVESHHVCVLGVPSKELQKTSAAEEKARVKAQQERLGEQGLKDLAEKLEQAKKANGQHIPDDVLEQFPIPSAESVKFINTSTARSGAARKLGEGDRDAQTIIDTADDGSPLFIHFEHIPSNFVRVKVYFGTTSIPDELRPVLSLYMANLFTTPVMIDGKRVEFEDLVSMLEKETISYWVDSAHGGNSQMLAVRFITEPDTYESIISRIRTVLFDAIHDPVRLHASLTKLLADLPSEKRSGNSMAWAVNSMIHSNRSANRRAMSALTKTLYLKRLRKLIKTDPEAVISKLKTLCSALHQPSNFRIYVAADLTKLRKPVSAWKTLTSGFDLSKPLAPLDNSEATISEVGQKPGSAAYVVPIPAIDSSYAVLTSFGPNTYEHADLPALMVAIAYLRAVEGPLWVAIRGTGLAYGVTLRRTTELGKIHFWIDRSPDCYKAYTAAKAEIEGYANGEKELKKLAIDSAVGEIVFEMADEAPTMGSAADESFASQVLRGVSKDWNKKMLKKIQAVTTDEVQGAIAKWLTPLFDATSANLVVTCADGMKEKMVENFISEGFKVELKELSFFEDDYGLEAPEGDDEDDEDDEDEDDEDDDEDGEEDGEEDDET</sequence>
<dbReference type="InterPro" id="IPR011249">
    <property type="entry name" value="Metalloenz_LuxS/M16"/>
</dbReference>
<dbReference type="FunFam" id="3.30.830.10:FF:000015">
    <property type="entry name" value="Putative zinc metalloprotease"/>
    <property type="match status" value="1"/>
</dbReference>
<dbReference type="PANTHER" id="PTHR43016:SF16">
    <property type="entry name" value="METALLOPROTEASE, PUTATIVE (AFU_ORTHOLOGUE AFUA_4G07610)-RELATED"/>
    <property type="match status" value="1"/>
</dbReference>
<evidence type="ECO:0008006" key="6">
    <source>
        <dbReference type="Google" id="ProtNLM"/>
    </source>
</evidence>
<dbReference type="STRING" id="113226.A0A139IEV4"/>
<dbReference type="Proteomes" id="UP000073492">
    <property type="component" value="Unassembled WGS sequence"/>
</dbReference>
<reference evidence="4 5" key="1">
    <citation type="submission" date="2015-07" db="EMBL/GenBank/DDBJ databases">
        <title>Comparative genomics of the Sigatoka disease complex on banana suggests a link between parallel evolutionary changes in Pseudocercospora fijiensis and Pseudocercospora eumusae and increased virulence on the banana host.</title>
        <authorList>
            <person name="Chang T.-C."/>
            <person name="Salvucci A."/>
            <person name="Crous P.W."/>
            <person name="Stergiopoulos I."/>
        </authorList>
    </citation>
    <scope>NUCLEOTIDE SEQUENCE [LARGE SCALE GENOMIC DNA]</scope>
    <source>
        <strain evidence="4 5">CBS 116634</strain>
    </source>
</reference>
<accession>A0A139IEV4</accession>
<dbReference type="EMBL" id="LFZO01000129">
    <property type="protein sequence ID" value="KXT13106.1"/>
    <property type="molecule type" value="Genomic_DNA"/>
</dbReference>
<feature type="domain" description="Peptidase M16 C-terminal" evidence="3">
    <location>
        <begin position="207"/>
        <end position="388"/>
    </location>
</feature>
<comment type="caution">
    <text evidence="4">The sequence shown here is derived from an EMBL/GenBank/DDBJ whole genome shotgun (WGS) entry which is preliminary data.</text>
</comment>
<protein>
    <recommendedName>
        <fullName evidence="6">Peptidase M16 C-terminal domain-containing protein</fullName>
    </recommendedName>
</protein>
<dbReference type="Gene3D" id="3.30.830.10">
    <property type="entry name" value="Metalloenzyme, LuxS/M16 peptidase-like"/>
    <property type="match status" value="4"/>
</dbReference>
<evidence type="ECO:0000259" key="2">
    <source>
        <dbReference type="Pfam" id="PF00675"/>
    </source>
</evidence>
<dbReference type="OrthoDB" id="4953at2759"/>
<organism evidence="4 5">
    <name type="scientific">Pseudocercospora musae</name>
    <dbReference type="NCBI Taxonomy" id="113226"/>
    <lineage>
        <taxon>Eukaryota</taxon>
        <taxon>Fungi</taxon>
        <taxon>Dikarya</taxon>
        <taxon>Ascomycota</taxon>
        <taxon>Pezizomycotina</taxon>
        <taxon>Dothideomycetes</taxon>
        <taxon>Dothideomycetidae</taxon>
        <taxon>Mycosphaerellales</taxon>
        <taxon>Mycosphaerellaceae</taxon>
        <taxon>Pseudocercospora</taxon>
    </lineage>
</organism>
<evidence type="ECO:0000256" key="1">
    <source>
        <dbReference type="SAM" id="MobiDB-lite"/>
    </source>
</evidence>
<dbReference type="AlphaFoldDB" id="A0A139IEV4"/>
<proteinExistence type="predicted"/>
<feature type="domain" description="Peptidase M16 N-terminal" evidence="2">
    <location>
        <begin position="65"/>
        <end position="148"/>
    </location>
</feature>
<gene>
    <name evidence="4" type="ORF">AC579_2158</name>
</gene>
<dbReference type="InterPro" id="IPR007863">
    <property type="entry name" value="Peptidase_M16_C"/>
</dbReference>
<evidence type="ECO:0000313" key="4">
    <source>
        <dbReference type="EMBL" id="KXT13106.1"/>
    </source>
</evidence>
<dbReference type="Pfam" id="PF00675">
    <property type="entry name" value="Peptidase_M16"/>
    <property type="match status" value="1"/>
</dbReference>
<dbReference type="InterPro" id="IPR011765">
    <property type="entry name" value="Pept_M16_N"/>
</dbReference>
<feature type="region of interest" description="Disordered" evidence="1">
    <location>
        <begin position="1020"/>
        <end position="1059"/>
    </location>
</feature>
<name>A0A139IEV4_9PEZI</name>